<dbReference type="Proteomes" id="UP000199417">
    <property type="component" value="Unassembled WGS sequence"/>
</dbReference>
<gene>
    <name evidence="1" type="ORF">SAMN05444580_105159</name>
</gene>
<accession>A0A1G6VYJ8</accession>
<evidence type="ECO:0000313" key="1">
    <source>
        <dbReference type="EMBL" id="SDD57886.1"/>
    </source>
</evidence>
<organism evidence="1 2">
    <name type="scientific">Rhodococcus tukisamuensis</name>
    <dbReference type="NCBI Taxonomy" id="168276"/>
    <lineage>
        <taxon>Bacteria</taxon>
        <taxon>Bacillati</taxon>
        <taxon>Actinomycetota</taxon>
        <taxon>Actinomycetes</taxon>
        <taxon>Mycobacteriales</taxon>
        <taxon>Nocardiaceae</taxon>
        <taxon>Rhodococcus</taxon>
    </lineage>
</organism>
<dbReference type="EMBL" id="FNAB01000005">
    <property type="protein sequence ID" value="SDD57886.1"/>
    <property type="molecule type" value="Genomic_DNA"/>
</dbReference>
<proteinExistence type="predicted"/>
<dbReference type="RefSeq" id="WP_072842493.1">
    <property type="nucleotide sequence ID" value="NZ_FNAB01000005.1"/>
</dbReference>
<keyword evidence="2" id="KW-1185">Reference proteome</keyword>
<sequence length="59" mass="6793">MRTGVIVVKIPDVRRHARDQAVPILRSARLKGRPESWPSEKLERLLTPHEIDAISHGRF</sequence>
<protein>
    <submittedName>
        <fullName evidence="1">Uncharacterized protein</fullName>
    </submittedName>
</protein>
<dbReference type="STRING" id="168276.SAMN05444580_105159"/>
<name>A0A1G6VYJ8_9NOCA</name>
<evidence type="ECO:0000313" key="2">
    <source>
        <dbReference type="Proteomes" id="UP000199417"/>
    </source>
</evidence>
<reference evidence="1 2" key="1">
    <citation type="submission" date="2016-10" db="EMBL/GenBank/DDBJ databases">
        <authorList>
            <person name="de Groot N.N."/>
        </authorList>
    </citation>
    <scope>NUCLEOTIDE SEQUENCE [LARGE SCALE GENOMIC DNA]</scope>
    <source>
        <strain evidence="1 2">JCM 11308</strain>
    </source>
</reference>
<dbReference type="AlphaFoldDB" id="A0A1G6VYJ8"/>